<dbReference type="RefSeq" id="WP_218033037.1">
    <property type="nucleotide sequence ID" value="NZ_BKAG01000031.1"/>
</dbReference>
<dbReference type="InterPro" id="IPR051266">
    <property type="entry name" value="CLCR"/>
</dbReference>
<dbReference type="PANTHER" id="PTHR10579">
    <property type="entry name" value="CALCIUM-ACTIVATED CHLORIDE CHANNEL REGULATOR"/>
    <property type="match status" value="1"/>
</dbReference>
<comment type="caution">
    <text evidence="4">The sequence shown here is derived from an EMBL/GenBank/DDBJ whole genome shotgun (WGS) entry which is preliminary data.</text>
</comment>
<organism evidence="4 5">
    <name type="scientific">Brevifollis gellanilyticus</name>
    <dbReference type="NCBI Taxonomy" id="748831"/>
    <lineage>
        <taxon>Bacteria</taxon>
        <taxon>Pseudomonadati</taxon>
        <taxon>Verrucomicrobiota</taxon>
        <taxon>Verrucomicrobiia</taxon>
        <taxon>Verrucomicrobiales</taxon>
        <taxon>Verrucomicrobiaceae</taxon>
    </lineage>
</organism>
<feature type="transmembrane region" description="Helical" evidence="2">
    <location>
        <begin position="92"/>
        <end position="113"/>
    </location>
</feature>
<accession>A0A512MCT3</accession>
<evidence type="ECO:0000256" key="2">
    <source>
        <dbReference type="SAM" id="Phobius"/>
    </source>
</evidence>
<evidence type="ECO:0000256" key="1">
    <source>
        <dbReference type="SAM" id="MobiDB-lite"/>
    </source>
</evidence>
<keyword evidence="2" id="KW-1133">Transmembrane helix</keyword>
<dbReference type="Proteomes" id="UP000321577">
    <property type="component" value="Unassembled WGS sequence"/>
</dbReference>
<dbReference type="CDD" id="cd01465">
    <property type="entry name" value="vWA_subgroup"/>
    <property type="match status" value="1"/>
</dbReference>
<dbReference type="InterPro" id="IPR021908">
    <property type="entry name" value="YfbK_C"/>
</dbReference>
<evidence type="ECO:0000313" key="5">
    <source>
        <dbReference type="Proteomes" id="UP000321577"/>
    </source>
</evidence>
<dbReference type="InterPro" id="IPR036465">
    <property type="entry name" value="vWFA_dom_sf"/>
</dbReference>
<evidence type="ECO:0000313" key="4">
    <source>
        <dbReference type="EMBL" id="GEP44538.1"/>
    </source>
</evidence>
<evidence type="ECO:0000259" key="3">
    <source>
        <dbReference type="PROSITE" id="PS50234"/>
    </source>
</evidence>
<dbReference type="InterPro" id="IPR002035">
    <property type="entry name" value="VWF_A"/>
</dbReference>
<dbReference type="PROSITE" id="PS50234">
    <property type="entry name" value="VWFA"/>
    <property type="match status" value="1"/>
</dbReference>
<dbReference type="Pfam" id="PF00092">
    <property type="entry name" value="VWA"/>
    <property type="match status" value="1"/>
</dbReference>
<dbReference type="AlphaFoldDB" id="A0A512MCT3"/>
<protein>
    <recommendedName>
        <fullName evidence="3">VWFA domain-containing protein</fullName>
    </recommendedName>
</protein>
<dbReference type="EMBL" id="BKAG01000031">
    <property type="protein sequence ID" value="GEP44538.1"/>
    <property type="molecule type" value="Genomic_DNA"/>
</dbReference>
<dbReference type="Pfam" id="PF12450">
    <property type="entry name" value="vWF_A"/>
    <property type="match status" value="1"/>
</dbReference>
<keyword evidence="5" id="KW-1185">Reference proteome</keyword>
<keyword evidence="2" id="KW-0472">Membrane</keyword>
<sequence length="899" mass="94682">MKSENLTAWALNELSADEQAKLEAELQADPAAQEAAKSNKEFCGFLSRELRDDSMALTPEQRALLIKAPAPKVLSAASAFEPRPLRWWQRPAIPMTAAAGIVVGGLLTTLYMLPMMEKRAQDAVAAANKQSSREVRVAMEPSKPVKTGKGIPANVGLPPSSVASADKDKKIEALLAAAGKARLGNLGTGDEAPPLPIRTDLDKQILDPNGPHNPLLGPPSIAQQIASLNAADAPDNLLGGRFSWLKNGQTGDFDYSELDVSANLTYGQGFAKFQEAAAITGADELGSVSVGSVGSPVPASPPVALIAGNGNVMQSGATAGVAGRGDTSVGAVNTYSGRTTTVSTSTPGLALAGSGQFQTVGGVTNSGAGSMVLNGGNTYTGGNVVVSGGMVVSNPVPAAAAAGFVSLDGDHSARRLEKTEDYKTIVENPLTSVAREPLSTFSTDVDTASYANVRRFLNQNTKPPRDAVRIEELINYFPSSEPAPAADAKQPFAVMVEMAACPWQPQHRLTRINLKGRDIPVGDKPSNLVFLVDVSGSMDHPEKLPLVQRSLRMLTERLGENDHVAMVTYAGGTRVVLPSTNGVKKADIIAAIDELKAGGSTHGSAGIQLAYEQAVSGFIKGGVNRVILCTDGDFNVGISDPKELEGFITKKARSGVFLSVLGFGTGNLKDRTMQTLADKGNGNHAYIDSVSEARKVLVEQMQGTLVTIAKDVKIQVEFNPAVVREYRLIGYEKRLLAKEDFNDDTKDAGEIGAGHSVTALYELVPANLPPGTAPAPLVDKLKYQTDSVQLAAPAPVKTLNPASNEALTVKLRYKEPEGTTSKLIEVPVNDDARALEKASAEFKFTAAVAGFGMLMRESSYTGALTWDIVRTLAREGKGSDALGYRGEFLQLIEKAASGK</sequence>
<dbReference type="SUPFAM" id="SSF53300">
    <property type="entry name" value="vWA-like"/>
    <property type="match status" value="1"/>
</dbReference>
<feature type="domain" description="VWFA" evidence="3">
    <location>
        <begin position="527"/>
        <end position="705"/>
    </location>
</feature>
<dbReference type="Pfam" id="PF12034">
    <property type="entry name" value="YfbK_C"/>
    <property type="match status" value="1"/>
</dbReference>
<feature type="region of interest" description="Disordered" evidence="1">
    <location>
        <begin position="134"/>
        <end position="153"/>
    </location>
</feature>
<gene>
    <name evidence="4" type="ORF">BGE01nite_38290</name>
</gene>
<keyword evidence="2" id="KW-0812">Transmembrane</keyword>
<dbReference type="InterPro" id="IPR022156">
    <property type="entry name" value="Uncharacterised_YfbK_N"/>
</dbReference>
<dbReference type="SMART" id="SM00327">
    <property type="entry name" value="VWA"/>
    <property type="match status" value="1"/>
</dbReference>
<reference evidence="4 5" key="1">
    <citation type="submission" date="2019-07" db="EMBL/GenBank/DDBJ databases">
        <title>Whole genome shotgun sequence of Brevifollis gellanilyticus NBRC 108608.</title>
        <authorList>
            <person name="Hosoyama A."/>
            <person name="Uohara A."/>
            <person name="Ohji S."/>
            <person name="Ichikawa N."/>
        </authorList>
    </citation>
    <scope>NUCLEOTIDE SEQUENCE [LARGE SCALE GENOMIC DNA]</scope>
    <source>
        <strain evidence="4 5">NBRC 108608</strain>
    </source>
</reference>
<dbReference type="Gene3D" id="3.40.50.410">
    <property type="entry name" value="von Willebrand factor, type A domain"/>
    <property type="match status" value="1"/>
</dbReference>
<dbReference type="PANTHER" id="PTHR10579:SF43">
    <property type="entry name" value="ZINC FINGER (C3HC4-TYPE RING FINGER) FAMILY PROTEIN"/>
    <property type="match status" value="1"/>
</dbReference>
<name>A0A512MCT3_9BACT</name>
<proteinExistence type="predicted"/>